<evidence type="ECO:0000259" key="1">
    <source>
        <dbReference type="Pfam" id="PF00501"/>
    </source>
</evidence>
<dbReference type="Proteomes" id="UP000271866">
    <property type="component" value="Unassembled WGS sequence"/>
</dbReference>
<dbReference type="RefSeq" id="WP_147467827.1">
    <property type="nucleotide sequence ID" value="NZ_RBRK01000104.1"/>
</dbReference>
<comment type="caution">
    <text evidence="2">The sequence shown here is derived from an EMBL/GenBank/DDBJ whole genome shotgun (WGS) entry which is preliminary data.</text>
</comment>
<dbReference type="InterPro" id="IPR000873">
    <property type="entry name" value="AMP-dep_synth/lig_dom"/>
</dbReference>
<dbReference type="GO" id="GO:0043041">
    <property type="term" value="P:amino acid activation for nonribosomal peptide biosynthetic process"/>
    <property type="evidence" value="ECO:0007669"/>
    <property type="project" value="TreeGrafter"/>
</dbReference>
<dbReference type="AlphaFoldDB" id="A0A3M4P8L5"/>
<evidence type="ECO:0000313" key="3">
    <source>
        <dbReference type="Proteomes" id="UP000271866"/>
    </source>
</evidence>
<evidence type="ECO:0000313" key="2">
    <source>
        <dbReference type="EMBL" id="RMQ74419.1"/>
    </source>
</evidence>
<dbReference type="PANTHER" id="PTHR45527:SF1">
    <property type="entry name" value="FATTY ACID SYNTHASE"/>
    <property type="match status" value="1"/>
</dbReference>
<sequence length="247" mass="27075">QTLSMEERTNYPLCLNVDDLGDDFMLTIQAVQQINAQRIGEYMQVALRSLVEALERTPQAALNSLPILPDDERELLLAGFNDTAHPYPRDVLIHQLIEQQAAQRPGTCAVRVDSGPLLTYAELNQQANQLAHRLIELGVEPDTRVAVSLRRGPEMVVALLGILKAGGAYVPIDPDLPSARQDYMLEDSSPKAVLTTLDLSENLPAMTLPVLILDDHQDSAQLAAQPTGNPDAKSLGLQPNHLAYVLY</sequence>
<dbReference type="PANTHER" id="PTHR45527">
    <property type="entry name" value="NONRIBOSOMAL PEPTIDE SYNTHETASE"/>
    <property type="match status" value="1"/>
</dbReference>
<reference evidence="2 3" key="1">
    <citation type="submission" date="2018-08" db="EMBL/GenBank/DDBJ databases">
        <title>Recombination of ecologically and evolutionarily significant loci maintains genetic cohesion in the Pseudomonas syringae species complex.</title>
        <authorList>
            <person name="Dillon M."/>
            <person name="Thakur S."/>
            <person name="Almeida R.N.D."/>
            <person name="Weir B.S."/>
            <person name="Guttman D.S."/>
        </authorList>
    </citation>
    <scope>NUCLEOTIDE SEQUENCE [LARGE SCALE GENOMIC DNA]</scope>
    <source>
        <strain evidence="2 3">ICMP 11296</strain>
    </source>
</reference>
<protein>
    <submittedName>
        <fullName evidence="2">Amino acid adenylation</fullName>
    </submittedName>
</protein>
<feature type="domain" description="AMP-dependent synthetase/ligase" evidence="1">
    <location>
        <begin position="98"/>
        <end position="247"/>
    </location>
</feature>
<proteinExistence type="predicted"/>
<dbReference type="GO" id="GO:0031177">
    <property type="term" value="F:phosphopantetheine binding"/>
    <property type="evidence" value="ECO:0007669"/>
    <property type="project" value="TreeGrafter"/>
</dbReference>
<dbReference type="GO" id="GO:0044550">
    <property type="term" value="P:secondary metabolite biosynthetic process"/>
    <property type="evidence" value="ECO:0007669"/>
    <property type="project" value="TreeGrafter"/>
</dbReference>
<organism evidence="2 3">
    <name type="scientific">Pseudomonas viridiflava</name>
    <name type="common">Phytomonas viridiflava</name>
    <dbReference type="NCBI Taxonomy" id="33069"/>
    <lineage>
        <taxon>Bacteria</taxon>
        <taxon>Pseudomonadati</taxon>
        <taxon>Pseudomonadota</taxon>
        <taxon>Gammaproteobacteria</taxon>
        <taxon>Pseudomonadales</taxon>
        <taxon>Pseudomonadaceae</taxon>
        <taxon>Pseudomonas</taxon>
    </lineage>
</organism>
<gene>
    <name evidence="2" type="ORF">ALP98_04510</name>
</gene>
<feature type="non-terminal residue" evidence="2">
    <location>
        <position position="247"/>
    </location>
</feature>
<dbReference type="GO" id="GO:0005737">
    <property type="term" value="C:cytoplasm"/>
    <property type="evidence" value="ECO:0007669"/>
    <property type="project" value="TreeGrafter"/>
</dbReference>
<accession>A0A3M4P8L5</accession>
<dbReference type="Pfam" id="PF00501">
    <property type="entry name" value="AMP-binding"/>
    <property type="match status" value="1"/>
</dbReference>
<dbReference type="SUPFAM" id="SSF56801">
    <property type="entry name" value="Acetyl-CoA synthetase-like"/>
    <property type="match status" value="1"/>
</dbReference>
<dbReference type="Gene3D" id="3.40.50.980">
    <property type="match status" value="2"/>
</dbReference>
<name>A0A3M4P8L5_PSEVI</name>
<dbReference type="FunFam" id="3.40.50.980:FF:000001">
    <property type="entry name" value="Non-ribosomal peptide synthetase"/>
    <property type="match status" value="1"/>
</dbReference>
<dbReference type="EMBL" id="RBRK01000104">
    <property type="protein sequence ID" value="RMQ74419.1"/>
    <property type="molecule type" value="Genomic_DNA"/>
</dbReference>
<feature type="non-terminal residue" evidence="2">
    <location>
        <position position="1"/>
    </location>
</feature>
<dbReference type="Gene3D" id="3.30.559.30">
    <property type="entry name" value="Nonribosomal peptide synthetase, condensation domain"/>
    <property type="match status" value="1"/>
</dbReference>